<dbReference type="GO" id="GO:0043565">
    <property type="term" value="F:sequence-specific DNA binding"/>
    <property type="evidence" value="ECO:0007669"/>
    <property type="project" value="InterPro"/>
</dbReference>
<sequence>MVKELIEDKIYLESHLLCYIETGALAFKTDYKEFKVHAGEFVVLHKAQTASFYKIGNEQNEYRSYLVFFTDDFLVNFIESVKVLPEKLEESVCLSVNKGNERIQTMFSSVDHYFEEQSEFDGPILSLKLRELFFEIANINKHMLLQIFQAKQQVRCNIYKVMEENFSKPVSVADLAYLSGRSLASFKRDFKKMSERSPAEWMKNRRLEEAEKLLLTSDLSITDICYQLGFENTAHFSKIFKKKFLKTPSDVRKTI</sequence>
<dbReference type="AlphaFoldDB" id="A0A9W6EUV9"/>
<evidence type="ECO:0000256" key="2">
    <source>
        <dbReference type="ARBA" id="ARBA00023125"/>
    </source>
</evidence>
<keyword evidence="1" id="KW-0805">Transcription regulation</keyword>
<feature type="domain" description="HTH araC/xylS-type" evidence="4">
    <location>
        <begin position="156"/>
        <end position="254"/>
    </location>
</feature>
<dbReference type="Gene3D" id="1.10.10.60">
    <property type="entry name" value="Homeodomain-like"/>
    <property type="match status" value="2"/>
</dbReference>
<dbReference type="InterPro" id="IPR054015">
    <property type="entry name" value="ExsA-like_N"/>
</dbReference>
<dbReference type="Pfam" id="PF12833">
    <property type="entry name" value="HTH_18"/>
    <property type="match status" value="1"/>
</dbReference>
<dbReference type="PRINTS" id="PR00032">
    <property type="entry name" value="HTHARAC"/>
</dbReference>
<dbReference type="SUPFAM" id="SSF46689">
    <property type="entry name" value="Homeodomain-like"/>
    <property type="match status" value="2"/>
</dbReference>
<organism evidence="5 6">
    <name type="scientific">Neptunitalea chrysea</name>
    <dbReference type="NCBI Taxonomy" id="1647581"/>
    <lineage>
        <taxon>Bacteria</taxon>
        <taxon>Pseudomonadati</taxon>
        <taxon>Bacteroidota</taxon>
        <taxon>Flavobacteriia</taxon>
        <taxon>Flavobacteriales</taxon>
        <taxon>Flavobacteriaceae</taxon>
        <taxon>Neptunitalea</taxon>
    </lineage>
</organism>
<name>A0A9W6EUV9_9FLAO</name>
<dbReference type="InterPro" id="IPR020449">
    <property type="entry name" value="Tscrpt_reg_AraC-type_HTH"/>
</dbReference>
<reference evidence="5" key="1">
    <citation type="submission" date="2022-07" db="EMBL/GenBank/DDBJ databases">
        <title>Taxonomy of Novel Oxalotrophic and Methylotrophic Bacteria.</title>
        <authorList>
            <person name="Sahin N."/>
            <person name="Tani A."/>
        </authorList>
    </citation>
    <scope>NUCLEOTIDE SEQUENCE</scope>
    <source>
        <strain evidence="5">AM327</strain>
    </source>
</reference>
<accession>A0A9W6EUV9</accession>
<dbReference type="PANTHER" id="PTHR43280:SF2">
    <property type="entry name" value="HTH-TYPE TRANSCRIPTIONAL REGULATOR EXSA"/>
    <property type="match status" value="1"/>
</dbReference>
<gene>
    <name evidence="5" type="ORF">NBRC110019_08410</name>
</gene>
<dbReference type="SMART" id="SM00342">
    <property type="entry name" value="HTH_ARAC"/>
    <property type="match status" value="1"/>
</dbReference>
<comment type="caution">
    <text evidence="5">The sequence shown here is derived from an EMBL/GenBank/DDBJ whole genome shotgun (WGS) entry which is preliminary data.</text>
</comment>
<proteinExistence type="predicted"/>
<keyword evidence="2" id="KW-0238">DNA-binding</keyword>
<evidence type="ECO:0000313" key="6">
    <source>
        <dbReference type="Proteomes" id="UP001143545"/>
    </source>
</evidence>
<evidence type="ECO:0000256" key="1">
    <source>
        <dbReference type="ARBA" id="ARBA00023015"/>
    </source>
</evidence>
<dbReference type="InterPro" id="IPR009057">
    <property type="entry name" value="Homeodomain-like_sf"/>
</dbReference>
<dbReference type="PANTHER" id="PTHR43280">
    <property type="entry name" value="ARAC-FAMILY TRANSCRIPTIONAL REGULATOR"/>
    <property type="match status" value="1"/>
</dbReference>
<dbReference type="GO" id="GO:0003700">
    <property type="term" value="F:DNA-binding transcription factor activity"/>
    <property type="evidence" value="ECO:0007669"/>
    <property type="project" value="InterPro"/>
</dbReference>
<evidence type="ECO:0000313" key="5">
    <source>
        <dbReference type="EMBL" id="GLB51802.1"/>
    </source>
</evidence>
<dbReference type="Pfam" id="PF22200">
    <property type="entry name" value="ExsA_N"/>
    <property type="match status" value="1"/>
</dbReference>
<protein>
    <recommendedName>
        <fullName evidence="4">HTH araC/xylS-type domain-containing protein</fullName>
    </recommendedName>
</protein>
<evidence type="ECO:0000259" key="4">
    <source>
        <dbReference type="PROSITE" id="PS01124"/>
    </source>
</evidence>
<keyword evidence="6" id="KW-1185">Reference proteome</keyword>
<dbReference type="InterPro" id="IPR018060">
    <property type="entry name" value="HTH_AraC"/>
</dbReference>
<dbReference type="EMBL" id="BRVP01000004">
    <property type="protein sequence ID" value="GLB51802.1"/>
    <property type="molecule type" value="Genomic_DNA"/>
</dbReference>
<dbReference type="PROSITE" id="PS01124">
    <property type="entry name" value="HTH_ARAC_FAMILY_2"/>
    <property type="match status" value="1"/>
</dbReference>
<evidence type="ECO:0000256" key="3">
    <source>
        <dbReference type="ARBA" id="ARBA00023163"/>
    </source>
</evidence>
<keyword evidence="3" id="KW-0804">Transcription</keyword>
<dbReference type="Proteomes" id="UP001143545">
    <property type="component" value="Unassembled WGS sequence"/>
</dbReference>